<evidence type="ECO:0000313" key="2">
    <source>
        <dbReference type="Proteomes" id="UP001166021"/>
    </source>
</evidence>
<evidence type="ECO:0000313" key="1">
    <source>
        <dbReference type="EMBL" id="MBD0777316.1"/>
    </source>
</evidence>
<protein>
    <submittedName>
        <fullName evidence="1">Uncharacterized protein</fullName>
    </submittedName>
</protein>
<dbReference type="Proteomes" id="UP001166021">
    <property type="component" value="Unassembled WGS sequence"/>
</dbReference>
<name>A0ABR7V0S9_9FLAO</name>
<dbReference type="EMBL" id="JABTCF010000002">
    <property type="protein sequence ID" value="MBD0777316.1"/>
    <property type="molecule type" value="Genomic_DNA"/>
</dbReference>
<comment type="caution">
    <text evidence="1">The sequence shown here is derived from an EMBL/GenBank/DDBJ whole genome shotgun (WGS) entry which is preliminary data.</text>
</comment>
<sequence>MKTVKYKDKDREFEMPPETFVKAFPKEVMLALLNSKESKLTKYWNYFKSLPFIYKILSYLKTYA</sequence>
<gene>
    <name evidence="1" type="ORF">HPE56_05880</name>
</gene>
<organism evidence="1 2">
    <name type="scientific">Maribacter aquimaris</name>
    <dbReference type="NCBI Taxonomy" id="2737171"/>
    <lineage>
        <taxon>Bacteria</taxon>
        <taxon>Pseudomonadati</taxon>
        <taxon>Bacteroidota</taxon>
        <taxon>Flavobacteriia</taxon>
        <taxon>Flavobacteriales</taxon>
        <taxon>Flavobacteriaceae</taxon>
        <taxon>Maribacter</taxon>
    </lineage>
</organism>
<keyword evidence="2" id="KW-1185">Reference proteome</keyword>
<proteinExistence type="predicted"/>
<reference evidence="1" key="1">
    <citation type="submission" date="2020-05" db="EMBL/GenBank/DDBJ databases">
        <title>The draft genome sequence of Maribacter sp. ANRC-HE7.</title>
        <authorList>
            <person name="Mu L."/>
        </authorList>
    </citation>
    <scope>NUCLEOTIDE SEQUENCE</scope>
    <source>
        <strain evidence="1">ANRC-HE7</strain>
    </source>
</reference>
<accession>A0ABR7V0S9</accession>
<dbReference type="RefSeq" id="WP_188242838.1">
    <property type="nucleotide sequence ID" value="NZ_JABTCF010000002.1"/>
</dbReference>